<sequence length="83" mass="10196">MINVFYLKTKKPTMKKIREKHLRRRNSYSIISAPLRDINDIFNLKVHNENNLQRKTIPFNEFYDLHVHFYQKHCCHLHQCLKS</sequence>
<organism evidence="1 2">
    <name type="scientific">Tritrichomonas musculus</name>
    <dbReference type="NCBI Taxonomy" id="1915356"/>
    <lineage>
        <taxon>Eukaryota</taxon>
        <taxon>Metamonada</taxon>
        <taxon>Parabasalia</taxon>
        <taxon>Tritrichomonadida</taxon>
        <taxon>Tritrichomonadidae</taxon>
        <taxon>Tritrichomonas</taxon>
    </lineage>
</organism>
<protein>
    <submittedName>
        <fullName evidence="1">Uncharacterized protein</fullName>
    </submittedName>
</protein>
<evidence type="ECO:0000313" key="1">
    <source>
        <dbReference type="EMBL" id="KAK8877973.1"/>
    </source>
</evidence>
<gene>
    <name evidence="1" type="ORF">M9Y10_004736</name>
</gene>
<evidence type="ECO:0000313" key="2">
    <source>
        <dbReference type="Proteomes" id="UP001470230"/>
    </source>
</evidence>
<name>A0ABR2JKP1_9EUKA</name>
<accession>A0ABR2JKP1</accession>
<proteinExistence type="predicted"/>
<dbReference type="EMBL" id="JAPFFF010000011">
    <property type="protein sequence ID" value="KAK8877973.1"/>
    <property type="molecule type" value="Genomic_DNA"/>
</dbReference>
<dbReference type="Proteomes" id="UP001470230">
    <property type="component" value="Unassembled WGS sequence"/>
</dbReference>
<keyword evidence="2" id="KW-1185">Reference proteome</keyword>
<reference evidence="1 2" key="1">
    <citation type="submission" date="2024-04" db="EMBL/GenBank/DDBJ databases">
        <title>Tritrichomonas musculus Genome.</title>
        <authorList>
            <person name="Alves-Ferreira E."/>
            <person name="Grigg M."/>
            <person name="Lorenzi H."/>
            <person name="Galac M."/>
        </authorList>
    </citation>
    <scope>NUCLEOTIDE SEQUENCE [LARGE SCALE GENOMIC DNA]</scope>
    <source>
        <strain evidence="1 2">EAF2021</strain>
    </source>
</reference>
<comment type="caution">
    <text evidence="1">The sequence shown here is derived from an EMBL/GenBank/DDBJ whole genome shotgun (WGS) entry which is preliminary data.</text>
</comment>